<evidence type="ECO:0000256" key="10">
    <source>
        <dbReference type="PIRSR" id="PIRSR038084-1"/>
    </source>
</evidence>
<feature type="binding site" evidence="11">
    <location>
        <position position="273"/>
    </location>
    <ligand>
        <name>acetyl-CoA</name>
        <dbReference type="ChEBI" id="CHEBI:57288"/>
    </ligand>
</feature>
<comment type="subunit">
    <text evidence="9">Component of the HAT-B complex composed of at least HAT1 and HAT2. The HAT-B complex binds to histone H4 tail.</text>
</comment>
<dbReference type="EMBL" id="ML004457">
    <property type="protein sequence ID" value="RKP30515.1"/>
    <property type="molecule type" value="Genomic_DNA"/>
</dbReference>
<feature type="active site" description="Proton donor/acceptor" evidence="10">
    <location>
        <position position="261"/>
    </location>
</feature>
<dbReference type="InterPro" id="IPR019467">
    <property type="entry name" value="Hat1_N"/>
</dbReference>
<dbReference type="PIRSF" id="PIRSF038084">
    <property type="entry name" value="HAT-B_cat"/>
    <property type="match status" value="1"/>
</dbReference>
<dbReference type="PANTHER" id="PTHR12046">
    <property type="entry name" value="HISTONE ACETYLTRANSFERASE TYPE B CATALYTIC SUBUNIT"/>
    <property type="match status" value="1"/>
</dbReference>
<evidence type="ECO:0000256" key="11">
    <source>
        <dbReference type="PIRSR" id="PIRSR038084-2"/>
    </source>
</evidence>
<dbReference type="Pfam" id="PF10394">
    <property type="entry name" value="Hat1_N"/>
    <property type="match status" value="1"/>
</dbReference>
<dbReference type="InterPro" id="IPR037113">
    <property type="entry name" value="Hat1_N_sf"/>
</dbReference>
<keyword evidence="9" id="KW-0963">Cytoplasm</keyword>
<evidence type="ECO:0000256" key="1">
    <source>
        <dbReference type="ARBA" id="ARBA00004123"/>
    </source>
</evidence>
<name>A0A4P9ZCB4_9ASCO</name>
<feature type="region of interest" description="Interaction with histone H4 N-terminus" evidence="11">
    <location>
        <begin position="201"/>
        <end position="203"/>
    </location>
</feature>
<proteinExistence type="inferred from homology"/>
<dbReference type="OrthoDB" id="10253098at2759"/>
<evidence type="ECO:0000256" key="7">
    <source>
        <dbReference type="ARBA" id="ARBA00023315"/>
    </source>
</evidence>
<dbReference type="Gene3D" id="3.90.360.10">
    <property type="entry name" value="Histone acetyl transferase 1 (HAT1), N-terminal domain"/>
    <property type="match status" value="1"/>
</dbReference>
<dbReference type="Gene3D" id="3.40.630.30">
    <property type="match status" value="1"/>
</dbReference>
<comment type="catalytic activity">
    <reaction evidence="8 9">
        <text>L-lysyl-[protein] + acetyl-CoA = N(6)-acetyl-L-lysyl-[protein] + CoA + H(+)</text>
        <dbReference type="Rhea" id="RHEA:45948"/>
        <dbReference type="Rhea" id="RHEA-COMP:9752"/>
        <dbReference type="Rhea" id="RHEA-COMP:10731"/>
        <dbReference type="ChEBI" id="CHEBI:15378"/>
        <dbReference type="ChEBI" id="CHEBI:29969"/>
        <dbReference type="ChEBI" id="CHEBI:57287"/>
        <dbReference type="ChEBI" id="CHEBI:57288"/>
        <dbReference type="ChEBI" id="CHEBI:61930"/>
        <dbReference type="EC" id="2.3.1.48"/>
    </reaction>
</comment>
<evidence type="ECO:0000256" key="12">
    <source>
        <dbReference type="PIRSR" id="PIRSR038084-3"/>
    </source>
</evidence>
<dbReference type="InterPro" id="IPR016181">
    <property type="entry name" value="Acyl_CoA_acyltransferase"/>
</dbReference>
<dbReference type="SUPFAM" id="SSF55729">
    <property type="entry name" value="Acyl-CoA N-acyltransferases (Nat)"/>
    <property type="match status" value="1"/>
</dbReference>
<evidence type="ECO:0000259" key="13">
    <source>
        <dbReference type="Pfam" id="PF10394"/>
    </source>
</evidence>
<evidence type="ECO:0000256" key="2">
    <source>
        <dbReference type="ARBA" id="ARBA00010543"/>
    </source>
</evidence>
<reference evidence="15" key="1">
    <citation type="journal article" date="2018" name="Nat. Microbiol.">
        <title>Leveraging single-cell genomics to expand the fungal tree of life.</title>
        <authorList>
            <person name="Ahrendt S.R."/>
            <person name="Quandt C.A."/>
            <person name="Ciobanu D."/>
            <person name="Clum A."/>
            <person name="Salamov A."/>
            <person name="Andreopoulos B."/>
            <person name="Cheng J.F."/>
            <person name="Woyke T."/>
            <person name="Pelin A."/>
            <person name="Henrissat B."/>
            <person name="Reynolds N.K."/>
            <person name="Benny G.L."/>
            <person name="Smith M.E."/>
            <person name="James T.Y."/>
            <person name="Grigoriev I.V."/>
        </authorList>
    </citation>
    <scope>NUCLEOTIDE SEQUENCE [LARGE SCALE GENOMIC DNA]</scope>
    <source>
        <strain evidence="15">Baker2002</strain>
    </source>
</reference>
<comment type="subcellular location">
    <subcellularLocation>
        <location evidence="9">Cytoplasm</location>
    </subcellularLocation>
    <subcellularLocation>
        <location evidence="1 9">Nucleus</location>
    </subcellularLocation>
</comment>
<dbReference type="InterPro" id="IPR013523">
    <property type="entry name" value="Hist_AcTrfase_HAT1_C"/>
</dbReference>
<feature type="binding site" evidence="11">
    <location>
        <begin position="226"/>
        <end position="228"/>
    </location>
    <ligand>
        <name>acetyl-CoA</name>
        <dbReference type="ChEBI" id="CHEBI:57288"/>
    </ligand>
</feature>
<evidence type="ECO:0000256" key="6">
    <source>
        <dbReference type="ARBA" id="ARBA00023242"/>
    </source>
</evidence>
<dbReference type="GO" id="GO:0005737">
    <property type="term" value="C:cytoplasm"/>
    <property type="evidence" value="ECO:0007669"/>
    <property type="project" value="UniProtKB-SubCell"/>
</dbReference>
<gene>
    <name evidence="14" type="ORF">METBISCDRAFT_16188</name>
</gene>
<evidence type="ECO:0000313" key="14">
    <source>
        <dbReference type="EMBL" id="RKP30515.1"/>
    </source>
</evidence>
<dbReference type="AlphaFoldDB" id="A0A4P9ZCB4"/>
<feature type="domain" description="Histone acetyl transferase HAT1 N-terminal" evidence="13">
    <location>
        <begin position="16"/>
        <end position="166"/>
    </location>
</feature>
<keyword evidence="6 9" id="KW-0539">Nucleus</keyword>
<dbReference type="GO" id="GO:0000781">
    <property type="term" value="C:chromosome, telomeric region"/>
    <property type="evidence" value="ECO:0007669"/>
    <property type="project" value="GOC"/>
</dbReference>
<comment type="similarity">
    <text evidence="2 9">Belongs to the HAT1 family.</text>
</comment>
<evidence type="ECO:0000256" key="8">
    <source>
        <dbReference type="ARBA" id="ARBA00048017"/>
    </source>
</evidence>
<dbReference type="GO" id="GO:0004402">
    <property type="term" value="F:histone acetyltransferase activity"/>
    <property type="evidence" value="ECO:0007669"/>
    <property type="project" value="UniProtKB-UniRule"/>
</dbReference>
<dbReference type="GO" id="GO:0031509">
    <property type="term" value="P:subtelomeric heterochromatin formation"/>
    <property type="evidence" value="ECO:0007669"/>
    <property type="project" value="InterPro"/>
</dbReference>
<dbReference type="GO" id="GO:0005634">
    <property type="term" value="C:nucleus"/>
    <property type="evidence" value="ECO:0007669"/>
    <property type="project" value="UniProtKB-SubCell"/>
</dbReference>
<dbReference type="Gene3D" id="1.10.10.390">
    <property type="match status" value="1"/>
</dbReference>
<dbReference type="InterPro" id="IPR017380">
    <property type="entry name" value="Hist_AcTrfase_B-typ_cat-su"/>
</dbReference>
<feature type="site" description="Interaction with histone H4 N-terminus" evidence="12">
    <location>
        <position position="178"/>
    </location>
</feature>
<evidence type="ECO:0000256" key="3">
    <source>
        <dbReference type="ARBA" id="ARBA00013184"/>
    </source>
</evidence>
<dbReference type="Proteomes" id="UP000268321">
    <property type="component" value="Unassembled WGS sequence"/>
</dbReference>
<keyword evidence="5 9" id="KW-0808">Transferase</keyword>
<evidence type="ECO:0000256" key="4">
    <source>
        <dbReference type="ARBA" id="ARBA00021268"/>
    </source>
</evidence>
<protein>
    <recommendedName>
        <fullName evidence="4 9">Histone acetyltransferase type B catalytic subunit</fullName>
        <ecNumber evidence="3 9">2.3.1.48</ecNumber>
    </recommendedName>
</protein>
<accession>A0A4P9ZCB4</accession>
<keyword evidence="15" id="KW-1185">Reference proteome</keyword>
<dbReference type="GO" id="GO:0042393">
    <property type="term" value="F:histone binding"/>
    <property type="evidence" value="ECO:0007669"/>
    <property type="project" value="InterPro"/>
</dbReference>
<evidence type="ECO:0000256" key="5">
    <source>
        <dbReference type="ARBA" id="ARBA00022679"/>
    </source>
</evidence>
<comment type="function">
    <text evidence="9">Catalytic component of the histone acetylase B (HAT-B) complex. Has intrinsic substrate specificity that modifies lysine in recognition sequence GXGKXG. Involved in DNA double-strand break repair.</text>
</comment>
<organism evidence="14 15">
    <name type="scientific">Metschnikowia bicuspidata</name>
    <dbReference type="NCBI Taxonomy" id="27322"/>
    <lineage>
        <taxon>Eukaryota</taxon>
        <taxon>Fungi</taxon>
        <taxon>Dikarya</taxon>
        <taxon>Ascomycota</taxon>
        <taxon>Saccharomycotina</taxon>
        <taxon>Pichiomycetes</taxon>
        <taxon>Metschnikowiaceae</taxon>
        <taxon>Metschnikowia</taxon>
    </lineage>
</organism>
<dbReference type="EC" id="2.3.1.48" evidence="3 9"/>
<dbReference type="Pfam" id="PF21184">
    <property type="entry name" value="HAT1_C_fung"/>
    <property type="match status" value="1"/>
</dbReference>
<keyword evidence="7 9" id="KW-0012">Acyltransferase</keyword>
<evidence type="ECO:0000313" key="15">
    <source>
        <dbReference type="Proteomes" id="UP000268321"/>
    </source>
</evidence>
<sequence>MTDFTNAVVALKPELWTVSLNSAMSIYITDTQGSASSFGPAFTYPIFGAAETIFGYQDLQILLCFDAVTFLPFLNVKWSAAMPNVDVDVKEKMLAQLPESTVFKDEALWRDCILEEQQNYEIPGTQMGPSWQSRGETWAVYKLDFASERGLELHKRMQILVLLFIEAGTYIDAHDPLWDVYVLYNTSDPALPVVAGFTTVYNYWKYPGHVRFDADVVETRKKISQFVILPNYQGQHLGGQLYGHLFEQWLKDDKVVEVVVEDPKESFDDLRDRVDLTRLVGNGHIDLQSISISTVTAPGWFEKFQKEQKLEERQLQRLLEMVFLRQRRDGLGKETAKSVRLFVKRRLYEKNSDALADMDEPTRLDKLQTAYIGLEEDYERVLKPVEFKKRRESDAPPAPKKQKK</sequence>
<evidence type="ECO:0000256" key="9">
    <source>
        <dbReference type="PIRNR" id="PIRNR038084"/>
    </source>
</evidence>